<keyword evidence="1" id="KW-0175">Coiled coil</keyword>
<protein>
    <submittedName>
        <fullName evidence="2">Uncharacterized protein</fullName>
    </submittedName>
</protein>
<keyword evidence="3" id="KW-1185">Reference proteome</keyword>
<dbReference type="AlphaFoldDB" id="A0AAX6M8U1"/>
<proteinExistence type="predicted"/>
<evidence type="ECO:0000313" key="2">
    <source>
        <dbReference type="EMBL" id="KAK6949065.1"/>
    </source>
</evidence>
<name>A0AAX6M8U1_9PEZI</name>
<sequence length="230" mass="27037">MSQISTLQREIYGSCELMFVKPSRQRSKSLPILRRRRRAFEEEQAPGKRRGRSASLRDIVKHLHERILSGFICGSVDDDDSDSDEEDRRNTVPMVYTLRRGGEFNSDMKIRVAERHQELLEHKYELRGELYTAKQRYNDARERLHGTACSNWDADTYRKHRELEDNYLVLTRKLLELDNDLNELQAMLLSLGDGVPMLVDGQWDMNRRGPRIWSLDNASYEWESPDSLAY</sequence>
<evidence type="ECO:0000256" key="1">
    <source>
        <dbReference type="SAM" id="Coils"/>
    </source>
</evidence>
<dbReference type="Proteomes" id="UP001369815">
    <property type="component" value="Unassembled WGS sequence"/>
</dbReference>
<dbReference type="EMBL" id="JBANMG010000009">
    <property type="protein sequence ID" value="KAK6949065.1"/>
    <property type="molecule type" value="Genomic_DNA"/>
</dbReference>
<organism evidence="2 3">
    <name type="scientific">Daldinia eschscholtzii</name>
    <dbReference type="NCBI Taxonomy" id="292717"/>
    <lineage>
        <taxon>Eukaryota</taxon>
        <taxon>Fungi</taxon>
        <taxon>Dikarya</taxon>
        <taxon>Ascomycota</taxon>
        <taxon>Pezizomycotina</taxon>
        <taxon>Sordariomycetes</taxon>
        <taxon>Xylariomycetidae</taxon>
        <taxon>Xylariales</taxon>
        <taxon>Hypoxylaceae</taxon>
        <taxon>Daldinia</taxon>
    </lineage>
</organism>
<comment type="caution">
    <text evidence="2">The sequence shown here is derived from an EMBL/GenBank/DDBJ whole genome shotgun (WGS) entry which is preliminary data.</text>
</comment>
<accession>A0AAX6M8U1</accession>
<reference evidence="2 3" key="1">
    <citation type="journal article" date="2024" name="Front Chem Biol">
        <title>Unveiling the potential of Daldinia eschscholtzii MFLUCC 19-0629 through bioactivity and bioinformatics studies for enhanced sustainable agriculture production.</title>
        <authorList>
            <person name="Brooks S."/>
            <person name="Weaver J.A."/>
            <person name="Klomchit A."/>
            <person name="Alharthi S.A."/>
            <person name="Onlamun T."/>
            <person name="Nurani R."/>
            <person name="Vong T.K."/>
            <person name="Alberti F."/>
            <person name="Greco C."/>
        </authorList>
    </citation>
    <scope>NUCLEOTIDE SEQUENCE [LARGE SCALE GENOMIC DNA]</scope>
    <source>
        <strain evidence="2">MFLUCC 19-0629</strain>
    </source>
</reference>
<evidence type="ECO:0000313" key="3">
    <source>
        <dbReference type="Proteomes" id="UP001369815"/>
    </source>
</evidence>
<feature type="coiled-coil region" evidence="1">
    <location>
        <begin position="160"/>
        <end position="187"/>
    </location>
</feature>
<gene>
    <name evidence="2" type="ORF">Daesc_009138</name>
</gene>